<organism evidence="1 2">
    <name type="scientific">Rhodonia placenta</name>
    <dbReference type="NCBI Taxonomy" id="104341"/>
    <lineage>
        <taxon>Eukaryota</taxon>
        <taxon>Fungi</taxon>
        <taxon>Dikarya</taxon>
        <taxon>Basidiomycota</taxon>
        <taxon>Agaricomycotina</taxon>
        <taxon>Agaricomycetes</taxon>
        <taxon>Polyporales</taxon>
        <taxon>Adustoporiaceae</taxon>
        <taxon>Rhodonia</taxon>
    </lineage>
</organism>
<dbReference type="Proteomes" id="UP000639403">
    <property type="component" value="Unassembled WGS sequence"/>
</dbReference>
<gene>
    <name evidence="1" type="ORF">IEO21_03945</name>
</gene>
<reference evidence="1" key="2">
    <citation type="journal article" name="Front. Microbiol.">
        <title>Degradative Capacity of Two Strains of Rhodonia placenta: From Phenotype to Genotype.</title>
        <authorList>
            <person name="Kolle M."/>
            <person name="Horta M.A.C."/>
            <person name="Nowrousian M."/>
            <person name="Ohm R.A."/>
            <person name="Benz J.P."/>
            <person name="Pilgard A."/>
        </authorList>
    </citation>
    <scope>NUCLEOTIDE SEQUENCE</scope>
    <source>
        <strain evidence="1">FPRL280</strain>
    </source>
</reference>
<protein>
    <submittedName>
        <fullName evidence="1">Uncharacterized protein</fullName>
    </submittedName>
</protein>
<evidence type="ECO:0000313" key="1">
    <source>
        <dbReference type="EMBL" id="KAF9816640.1"/>
    </source>
</evidence>
<accession>A0A8H7P4T2</accession>
<dbReference type="AlphaFoldDB" id="A0A8H7P4T2"/>
<dbReference type="EMBL" id="JADOXO010000054">
    <property type="protein sequence ID" value="KAF9816640.1"/>
    <property type="molecule type" value="Genomic_DNA"/>
</dbReference>
<reference evidence="1" key="1">
    <citation type="submission" date="2020-11" db="EMBL/GenBank/DDBJ databases">
        <authorList>
            <person name="Koelle M."/>
            <person name="Horta M.A.C."/>
            <person name="Nowrousian M."/>
            <person name="Ohm R.A."/>
            <person name="Benz P."/>
            <person name="Pilgard A."/>
        </authorList>
    </citation>
    <scope>NUCLEOTIDE SEQUENCE</scope>
    <source>
        <strain evidence="1">FPRL280</strain>
    </source>
</reference>
<proteinExistence type="predicted"/>
<sequence length="55" mass="6231">MCDSLTNYLGYLILPMSRCSACRSITFVVQVRTIQQYATATQLHTREHEGLKGPK</sequence>
<name>A0A8H7P4T2_9APHY</name>
<comment type="caution">
    <text evidence="1">The sequence shown here is derived from an EMBL/GenBank/DDBJ whole genome shotgun (WGS) entry which is preliminary data.</text>
</comment>
<evidence type="ECO:0000313" key="2">
    <source>
        <dbReference type="Proteomes" id="UP000639403"/>
    </source>
</evidence>